<sequence>MSEENKEPEKETEPETPPPSEEFSDILTVPKPEGRRKCPKCGEVLKHMIHESVDKGVIVLDYPRIWGKKYKCGKCGCEWREK</sequence>
<proteinExistence type="predicted"/>
<feature type="region of interest" description="Disordered" evidence="1">
    <location>
        <begin position="1"/>
        <end position="36"/>
    </location>
</feature>
<feature type="compositionally biased region" description="Basic and acidic residues" evidence="1">
    <location>
        <begin position="1"/>
        <end position="13"/>
    </location>
</feature>
<organism evidence="2">
    <name type="scientific">marine sediment metagenome</name>
    <dbReference type="NCBI Taxonomy" id="412755"/>
    <lineage>
        <taxon>unclassified sequences</taxon>
        <taxon>metagenomes</taxon>
        <taxon>ecological metagenomes</taxon>
    </lineage>
</organism>
<accession>X1NXF6</accession>
<evidence type="ECO:0000313" key="2">
    <source>
        <dbReference type="EMBL" id="GAI34901.1"/>
    </source>
</evidence>
<evidence type="ECO:0000256" key="1">
    <source>
        <dbReference type="SAM" id="MobiDB-lite"/>
    </source>
</evidence>
<dbReference type="EMBL" id="BARV01029869">
    <property type="protein sequence ID" value="GAI34901.1"/>
    <property type="molecule type" value="Genomic_DNA"/>
</dbReference>
<comment type="caution">
    <text evidence="2">The sequence shown here is derived from an EMBL/GenBank/DDBJ whole genome shotgun (WGS) entry which is preliminary data.</text>
</comment>
<gene>
    <name evidence="2" type="ORF">S06H3_47539</name>
</gene>
<dbReference type="AlphaFoldDB" id="X1NXF6"/>
<protein>
    <submittedName>
        <fullName evidence="2">Uncharacterized protein</fullName>
    </submittedName>
</protein>
<reference evidence="2" key="1">
    <citation type="journal article" date="2014" name="Front. Microbiol.">
        <title>High frequency of phylogenetically diverse reductive dehalogenase-homologous genes in deep subseafloor sedimentary metagenomes.</title>
        <authorList>
            <person name="Kawai M."/>
            <person name="Futagami T."/>
            <person name="Toyoda A."/>
            <person name="Takaki Y."/>
            <person name="Nishi S."/>
            <person name="Hori S."/>
            <person name="Arai W."/>
            <person name="Tsubouchi T."/>
            <person name="Morono Y."/>
            <person name="Uchiyama I."/>
            <person name="Ito T."/>
            <person name="Fujiyama A."/>
            <person name="Inagaki F."/>
            <person name="Takami H."/>
        </authorList>
    </citation>
    <scope>NUCLEOTIDE SEQUENCE</scope>
    <source>
        <strain evidence="2">Expedition CK06-06</strain>
    </source>
</reference>
<name>X1NXF6_9ZZZZ</name>